<sequence>MAAYGVGSRRSKAAASGQRRQPVTTLKSRNTKKTSGQTFNSVVIETNRARLIHSDTNLPQLNNK</sequence>
<proteinExistence type="predicted"/>
<protein>
    <submittedName>
        <fullName evidence="2">Uncharacterized protein</fullName>
    </submittedName>
</protein>
<name>A0AA86RU37_9FABA</name>
<dbReference type="AlphaFoldDB" id="A0AA86RU37"/>
<evidence type="ECO:0000313" key="2">
    <source>
        <dbReference type="EMBL" id="CAJ1896190.1"/>
    </source>
</evidence>
<dbReference type="EMBL" id="OY731398">
    <property type="protein sequence ID" value="CAJ1896190.1"/>
    <property type="molecule type" value="Genomic_DNA"/>
</dbReference>
<dbReference type="Proteomes" id="UP001189624">
    <property type="component" value="Chromosome 1"/>
</dbReference>
<evidence type="ECO:0000313" key="3">
    <source>
        <dbReference type="Proteomes" id="UP001189624"/>
    </source>
</evidence>
<accession>A0AA86RU37</accession>
<keyword evidence="3" id="KW-1185">Reference proteome</keyword>
<feature type="compositionally biased region" description="Polar residues" evidence="1">
    <location>
        <begin position="18"/>
        <end position="41"/>
    </location>
</feature>
<evidence type="ECO:0000256" key="1">
    <source>
        <dbReference type="SAM" id="MobiDB-lite"/>
    </source>
</evidence>
<organism evidence="2 3">
    <name type="scientific">Sphenostylis stenocarpa</name>
    <dbReference type="NCBI Taxonomy" id="92480"/>
    <lineage>
        <taxon>Eukaryota</taxon>
        <taxon>Viridiplantae</taxon>
        <taxon>Streptophyta</taxon>
        <taxon>Embryophyta</taxon>
        <taxon>Tracheophyta</taxon>
        <taxon>Spermatophyta</taxon>
        <taxon>Magnoliopsida</taxon>
        <taxon>eudicotyledons</taxon>
        <taxon>Gunneridae</taxon>
        <taxon>Pentapetalae</taxon>
        <taxon>rosids</taxon>
        <taxon>fabids</taxon>
        <taxon>Fabales</taxon>
        <taxon>Fabaceae</taxon>
        <taxon>Papilionoideae</taxon>
        <taxon>50 kb inversion clade</taxon>
        <taxon>NPAAA clade</taxon>
        <taxon>indigoferoid/millettioid clade</taxon>
        <taxon>Phaseoleae</taxon>
        <taxon>Sphenostylis</taxon>
    </lineage>
</organism>
<reference evidence="2" key="1">
    <citation type="submission" date="2023-10" db="EMBL/GenBank/DDBJ databases">
        <authorList>
            <person name="Domelevo Entfellner J.-B."/>
        </authorList>
    </citation>
    <scope>NUCLEOTIDE SEQUENCE</scope>
</reference>
<feature type="region of interest" description="Disordered" evidence="1">
    <location>
        <begin position="1"/>
        <end position="41"/>
    </location>
</feature>
<dbReference type="Gramene" id="rna-AYBTSS11_LOCUS3037">
    <property type="protein sequence ID" value="CAJ1896190.1"/>
    <property type="gene ID" value="gene-AYBTSS11_LOCUS3037"/>
</dbReference>
<gene>
    <name evidence="2" type="ORF">AYBTSS11_LOCUS3037</name>
</gene>